<name>A0A1V4SSQ7_RUMHU</name>
<reference evidence="2 3" key="1">
    <citation type="submission" date="2017-03" db="EMBL/GenBank/DDBJ databases">
        <title>Genome sequence of Clostridium hungatei DSM 14427.</title>
        <authorList>
            <person name="Poehlein A."/>
            <person name="Daniel R."/>
        </authorList>
    </citation>
    <scope>NUCLEOTIDE SEQUENCE [LARGE SCALE GENOMIC DNA]</scope>
    <source>
        <strain evidence="2 3">DSM 14427</strain>
    </source>
</reference>
<feature type="transmembrane region" description="Helical" evidence="1">
    <location>
        <begin position="20"/>
        <end position="46"/>
    </location>
</feature>
<evidence type="ECO:0000313" key="3">
    <source>
        <dbReference type="Proteomes" id="UP000191554"/>
    </source>
</evidence>
<sequence length="223" mass="25340">MAVSEKDTLITRFCNMRASFTLEASLIFSLVFLLSAALVYIFILMYQHAALQSVTCQAANRGAQYYVKQFDSSNKWSDEAGLYWRIFDGEGDIKRNHIAEHALNMSNPSIIKSEADATISISYIYLMKQLKVEHEKKYLLPVGDLLDIFGIPSKLSLLSVVTCPLEDNAEFIRNMDMIADIKNCLVNNDNKWIGSSKKMDEAIDNLVKNIERPVEIHESFKNN</sequence>
<evidence type="ECO:0000256" key="1">
    <source>
        <dbReference type="SAM" id="Phobius"/>
    </source>
</evidence>
<gene>
    <name evidence="2" type="ORF">CLHUN_00930</name>
</gene>
<dbReference type="RefSeq" id="WP_080062600.1">
    <property type="nucleotide sequence ID" value="NZ_MZGX01000001.1"/>
</dbReference>
<keyword evidence="1" id="KW-0472">Membrane</keyword>
<accession>A0A1V4SSQ7</accession>
<evidence type="ECO:0000313" key="2">
    <source>
        <dbReference type="EMBL" id="OPX46277.1"/>
    </source>
</evidence>
<comment type="caution">
    <text evidence="2">The sequence shown here is derived from an EMBL/GenBank/DDBJ whole genome shotgun (WGS) entry which is preliminary data.</text>
</comment>
<dbReference type="EMBL" id="MZGX01000001">
    <property type="protein sequence ID" value="OPX46277.1"/>
    <property type="molecule type" value="Genomic_DNA"/>
</dbReference>
<keyword evidence="1" id="KW-1133">Transmembrane helix</keyword>
<dbReference type="Proteomes" id="UP000191554">
    <property type="component" value="Unassembled WGS sequence"/>
</dbReference>
<evidence type="ECO:0008006" key="4">
    <source>
        <dbReference type="Google" id="ProtNLM"/>
    </source>
</evidence>
<keyword evidence="3" id="KW-1185">Reference proteome</keyword>
<protein>
    <recommendedName>
        <fullName evidence="4">TadE-like protein</fullName>
    </recommendedName>
</protein>
<organism evidence="2 3">
    <name type="scientific">Ruminiclostridium hungatei</name>
    <name type="common">Clostridium hungatei</name>
    <dbReference type="NCBI Taxonomy" id="48256"/>
    <lineage>
        <taxon>Bacteria</taxon>
        <taxon>Bacillati</taxon>
        <taxon>Bacillota</taxon>
        <taxon>Clostridia</taxon>
        <taxon>Eubacteriales</taxon>
        <taxon>Oscillospiraceae</taxon>
        <taxon>Ruminiclostridium</taxon>
    </lineage>
</organism>
<dbReference type="STRING" id="48256.CLHUN_00930"/>
<keyword evidence="1" id="KW-0812">Transmembrane</keyword>
<dbReference type="AlphaFoldDB" id="A0A1V4SSQ7"/>
<dbReference type="OrthoDB" id="1739072at2"/>
<proteinExistence type="predicted"/>